<feature type="transmembrane region" description="Helical" evidence="3">
    <location>
        <begin position="96"/>
        <end position="117"/>
    </location>
</feature>
<comment type="caution">
    <text evidence="5">The sequence shown here is derived from an EMBL/GenBank/DDBJ whole genome shotgun (WGS) entry which is preliminary data.</text>
</comment>
<keyword evidence="3" id="KW-0472">Membrane</keyword>
<keyword evidence="6" id="KW-1185">Reference proteome</keyword>
<dbReference type="PANTHER" id="PTHR12715">
    <property type="entry name" value="TRANSPORTER, DRUG/METABOLITE EXPORTER FAMILY"/>
    <property type="match status" value="1"/>
</dbReference>
<feature type="compositionally biased region" description="Polar residues" evidence="2">
    <location>
        <begin position="357"/>
        <end position="366"/>
    </location>
</feature>
<dbReference type="EMBL" id="VAWA01000001">
    <property type="protein sequence ID" value="TLP79837.1"/>
    <property type="molecule type" value="Genomic_DNA"/>
</dbReference>
<dbReference type="InterPro" id="IPR052756">
    <property type="entry name" value="Alkyne_AA_exporter"/>
</dbReference>
<dbReference type="OrthoDB" id="3744378at2"/>
<dbReference type="SUPFAM" id="SSF103481">
    <property type="entry name" value="Multidrug resistance efflux transporter EmrE"/>
    <property type="match status" value="2"/>
</dbReference>
<feature type="transmembrane region" description="Helical" evidence="3">
    <location>
        <begin position="243"/>
        <end position="260"/>
    </location>
</feature>
<evidence type="ECO:0000256" key="2">
    <source>
        <dbReference type="SAM" id="MobiDB-lite"/>
    </source>
</evidence>
<feature type="transmembrane region" description="Helical" evidence="3">
    <location>
        <begin position="67"/>
        <end position="90"/>
    </location>
</feature>
<dbReference type="InterPro" id="IPR000620">
    <property type="entry name" value="EamA_dom"/>
</dbReference>
<sequence>MDTSAIVSLPPTVSFSSRRPYSGQISLVSSTSQGRDLHICLTPRTEALPIGNILRTHEVPPIVEKKLAVGAIIATVAMWASSFVIIRAFAEELSPGPLAVLRLAAGVITLSLLLLWLRRGRVRLPGRRGLLLGSAFGVVWFAVYTLAFNWAGHFLDAGTIAMLVNLAPLLIALGGGVFFSEGFPRQLFAGMAVSLVGISLITFAGSTGRLSLAGLLIALAAAVLYAVGMLVQKLTLRHTDPLTATWIACAAGVIALLPFLPQTIAEVAGASTGSIIGAVYMGIGPTAVAFVFWGYAMMQFPAGRVAASTLSVPAIVVVMAWIFLSEVPPLMAMIGGVICLVGVAIVQWRKPRRRSGAHSSEPTSEPTPDRAPAPA</sequence>
<evidence type="ECO:0000256" key="3">
    <source>
        <dbReference type="SAM" id="Phobius"/>
    </source>
</evidence>
<organism evidence="5 6">
    <name type="scientific">Nesterenkonia sphaerica</name>
    <dbReference type="NCBI Taxonomy" id="1804988"/>
    <lineage>
        <taxon>Bacteria</taxon>
        <taxon>Bacillati</taxon>
        <taxon>Actinomycetota</taxon>
        <taxon>Actinomycetes</taxon>
        <taxon>Micrococcales</taxon>
        <taxon>Micrococcaceae</taxon>
        <taxon>Nesterenkonia</taxon>
    </lineage>
</organism>
<evidence type="ECO:0000259" key="4">
    <source>
        <dbReference type="Pfam" id="PF00892"/>
    </source>
</evidence>
<keyword evidence="3" id="KW-0812">Transmembrane</keyword>
<feature type="region of interest" description="Disordered" evidence="2">
    <location>
        <begin position="353"/>
        <end position="375"/>
    </location>
</feature>
<feature type="transmembrane region" description="Helical" evidence="3">
    <location>
        <begin position="187"/>
        <end position="206"/>
    </location>
</feature>
<protein>
    <submittedName>
        <fullName evidence="5">DMT family transporter</fullName>
    </submittedName>
</protein>
<gene>
    <name evidence="5" type="ORF">FEF27_00120</name>
</gene>
<evidence type="ECO:0000256" key="1">
    <source>
        <dbReference type="ARBA" id="ARBA00007362"/>
    </source>
</evidence>
<feature type="transmembrane region" description="Helical" evidence="3">
    <location>
        <begin position="157"/>
        <end position="180"/>
    </location>
</feature>
<evidence type="ECO:0000313" key="5">
    <source>
        <dbReference type="EMBL" id="TLP79837.1"/>
    </source>
</evidence>
<feature type="domain" description="EamA" evidence="4">
    <location>
        <begin position="213"/>
        <end position="346"/>
    </location>
</feature>
<name>A0A5R9AMH2_9MICC</name>
<feature type="transmembrane region" description="Helical" evidence="3">
    <location>
        <begin position="272"/>
        <end position="293"/>
    </location>
</feature>
<dbReference type="GO" id="GO:0016020">
    <property type="term" value="C:membrane"/>
    <property type="evidence" value="ECO:0007669"/>
    <property type="project" value="InterPro"/>
</dbReference>
<keyword evidence="3" id="KW-1133">Transmembrane helix</keyword>
<feature type="transmembrane region" description="Helical" evidence="3">
    <location>
        <begin position="305"/>
        <end position="324"/>
    </location>
</feature>
<dbReference type="PANTHER" id="PTHR12715:SF4">
    <property type="entry name" value="EAMA DOMAIN-CONTAINING PROTEIN"/>
    <property type="match status" value="1"/>
</dbReference>
<evidence type="ECO:0000313" key="6">
    <source>
        <dbReference type="Proteomes" id="UP000306544"/>
    </source>
</evidence>
<dbReference type="AlphaFoldDB" id="A0A5R9AMH2"/>
<dbReference type="Pfam" id="PF00892">
    <property type="entry name" value="EamA"/>
    <property type="match status" value="2"/>
</dbReference>
<dbReference type="Proteomes" id="UP000306544">
    <property type="component" value="Unassembled WGS sequence"/>
</dbReference>
<accession>A0A5R9AMH2</accession>
<feature type="domain" description="EamA" evidence="4">
    <location>
        <begin position="68"/>
        <end position="202"/>
    </location>
</feature>
<comment type="similarity">
    <text evidence="1">Belongs to the EamA transporter family.</text>
</comment>
<proteinExistence type="inferred from homology"/>
<reference evidence="5 6" key="1">
    <citation type="submission" date="2019-05" db="EMBL/GenBank/DDBJ databases">
        <title>Nesterenkonia sp. GY239, isolated from the Southern Atlantic Ocean.</title>
        <authorList>
            <person name="Zhang G."/>
        </authorList>
    </citation>
    <scope>NUCLEOTIDE SEQUENCE [LARGE SCALE GENOMIC DNA]</scope>
    <source>
        <strain evidence="5 6">GY239</strain>
    </source>
</reference>
<dbReference type="InterPro" id="IPR037185">
    <property type="entry name" value="EmrE-like"/>
</dbReference>
<feature type="transmembrane region" description="Helical" evidence="3">
    <location>
        <begin position="129"/>
        <end position="151"/>
    </location>
</feature>
<feature type="transmembrane region" description="Helical" evidence="3">
    <location>
        <begin position="212"/>
        <end position="231"/>
    </location>
</feature>
<feature type="transmembrane region" description="Helical" evidence="3">
    <location>
        <begin position="330"/>
        <end position="348"/>
    </location>
</feature>